<dbReference type="Pfam" id="PF13031">
    <property type="entry name" value="DUF3892"/>
    <property type="match status" value="1"/>
</dbReference>
<name>A0A2N8HE03_9BACT</name>
<dbReference type="AlphaFoldDB" id="A0A2N8HE03"/>
<evidence type="ECO:0000256" key="1">
    <source>
        <dbReference type="SAM" id="MobiDB-lite"/>
    </source>
</evidence>
<reference evidence="2 3" key="1">
    <citation type="journal article" date="2017" name="BMC Genomics">
        <title>Genome sequencing of 39 Akkermansia muciniphila isolates reveals its population structure, genomic and functional diverisity, and global distribution in mammalian gut microbiotas.</title>
        <authorList>
            <person name="Guo X."/>
            <person name="Li S."/>
            <person name="Zhang J."/>
            <person name="Wu F."/>
            <person name="Li X."/>
            <person name="Wu D."/>
            <person name="Zhang M."/>
            <person name="Ou Z."/>
            <person name="Jie Z."/>
            <person name="Yan Q."/>
            <person name="Li P."/>
            <person name="Yi J."/>
            <person name="Peng Y."/>
        </authorList>
    </citation>
    <scope>NUCLEOTIDE SEQUENCE [LARGE SCALE GENOMIC DNA]</scope>
    <source>
        <strain evidence="2 3">GP24</strain>
    </source>
</reference>
<dbReference type="InterPro" id="IPR024997">
    <property type="entry name" value="DUF3892"/>
</dbReference>
<gene>
    <name evidence="2" type="ORF">CXU22_05990</name>
</gene>
<dbReference type="EMBL" id="PJKA01000010">
    <property type="protein sequence ID" value="PNC18180.1"/>
    <property type="molecule type" value="Genomic_DNA"/>
</dbReference>
<dbReference type="RefSeq" id="WP_102713553.1">
    <property type="nucleotide sequence ID" value="NZ_PJKA01000010.1"/>
</dbReference>
<dbReference type="Proteomes" id="UP000236000">
    <property type="component" value="Unassembled WGS sequence"/>
</dbReference>
<protein>
    <submittedName>
        <fullName evidence="2">DUF3892 domain-containing protein</fullName>
    </submittedName>
</protein>
<accession>A0A2N8HE03</accession>
<evidence type="ECO:0000313" key="2">
    <source>
        <dbReference type="EMBL" id="PNC18180.1"/>
    </source>
</evidence>
<feature type="region of interest" description="Disordered" evidence="1">
    <location>
        <begin position="74"/>
        <end position="93"/>
    </location>
</feature>
<comment type="caution">
    <text evidence="2">The sequence shown here is derived from an EMBL/GenBank/DDBJ whole genome shotgun (WGS) entry which is preliminary data.</text>
</comment>
<proteinExistence type="predicted"/>
<feature type="compositionally biased region" description="Basic and acidic residues" evidence="1">
    <location>
        <begin position="74"/>
        <end position="87"/>
    </location>
</feature>
<organism evidence="2 3">
    <name type="scientific">Akkermansia muciniphila</name>
    <dbReference type="NCBI Taxonomy" id="239935"/>
    <lineage>
        <taxon>Bacteria</taxon>
        <taxon>Pseudomonadati</taxon>
        <taxon>Verrucomicrobiota</taxon>
        <taxon>Verrucomicrobiia</taxon>
        <taxon>Verrucomicrobiales</taxon>
        <taxon>Akkermansiaceae</taxon>
        <taxon>Akkermansia</taxon>
    </lineage>
</organism>
<sequence>MTKATKIMLKPGCANPQSAVEIDKIYLVWANNEGYFYDKEVVHDFVQKGNIVHVDIGPHYPKLIDAISSRGEKYVRSEPNDTPHDNLLRLPRV</sequence>
<evidence type="ECO:0000313" key="3">
    <source>
        <dbReference type="Proteomes" id="UP000236000"/>
    </source>
</evidence>
<dbReference type="OrthoDB" id="197272at2"/>